<organism evidence="2 3">
    <name type="scientific">Phaedon cochleariae</name>
    <name type="common">Mustard beetle</name>
    <dbReference type="NCBI Taxonomy" id="80249"/>
    <lineage>
        <taxon>Eukaryota</taxon>
        <taxon>Metazoa</taxon>
        <taxon>Ecdysozoa</taxon>
        <taxon>Arthropoda</taxon>
        <taxon>Hexapoda</taxon>
        <taxon>Insecta</taxon>
        <taxon>Pterygota</taxon>
        <taxon>Neoptera</taxon>
        <taxon>Endopterygota</taxon>
        <taxon>Coleoptera</taxon>
        <taxon>Polyphaga</taxon>
        <taxon>Cucujiformia</taxon>
        <taxon>Chrysomeloidea</taxon>
        <taxon>Chrysomelidae</taxon>
        <taxon>Chrysomelinae</taxon>
        <taxon>Chrysomelini</taxon>
        <taxon>Phaedon</taxon>
    </lineage>
</organism>
<feature type="transmembrane region" description="Helical" evidence="1">
    <location>
        <begin position="43"/>
        <end position="67"/>
    </location>
</feature>
<sequence>MFVSVTSTGELYSERMLEYLDEWIVKHEQAEDCEECTNNIQKILTAVIILGCSCLFVSAVLGAVALARNQLGKKRVTKGPYKVLLTATDFVFPQIADSRRVDEGIEAMLCCWLQQLQEFGGPEVEKPDLLLGSGGASMRTPARTGSSPNLAKQLIVDPRVRYNDVLQQDDIKLDWSFRLSLLTDLVRVSDFCVRPSEFYVPIPGLRDSLAWDSRILLEEESFETCVEVFPLYSRGPILMFCVDGKFLK</sequence>
<dbReference type="OrthoDB" id="1733909at2759"/>
<accession>A0A9N9SC87</accession>
<evidence type="ECO:0000256" key="1">
    <source>
        <dbReference type="SAM" id="Phobius"/>
    </source>
</evidence>
<reference evidence="2" key="2">
    <citation type="submission" date="2022-10" db="EMBL/GenBank/DDBJ databases">
        <authorList>
            <consortium name="ENA_rothamsted_submissions"/>
            <consortium name="culmorum"/>
            <person name="King R."/>
        </authorList>
    </citation>
    <scope>NUCLEOTIDE SEQUENCE</scope>
</reference>
<protein>
    <submittedName>
        <fullName evidence="2">Uncharacterized protein</fullName>
    </submittedName>
</protein>
<evidence type="ECO:0000313" key="2">
    <source>
        <dbReference type="EMBL" id="CAG9814278.1"/>
    </source>
</evidence>
<keyword evidence="1" id="KW-0812">Transmembrane</keyword>
<keyword evidence="1" id="KW-1133">Transmembrane helix</keyword>
<keyword evidence="3" id="KW-1185">Reference proteome</keyword>
<proteinExistence type="predicted"/>
<dbReference type="EMBL" id="OU896716">
    <property type="protein sequence ID" value="CAG9814278.1"/>
    <property type="molecule type" value="Genomic_DNA"/>
</dbReference>
<evidence type="ECO:0000313" key="3">
    <source>
        <dbReference type="Proteomes" id="UP001153737"/>
    </source>
</evidence>
<dbReference type="Proteomes" id="UP001153737">
    <property type="component" value="Chromosome 10"/>
</dbReference>
<keyword evidence="1" id="KW-0472">Membrane</keyword>
<reference evidence="2" key="1">
    <citation type="submission" date="2022-01" db="EMBL/GenBank/DDBJ databases">
        <authorList>
            <person name="King R."/>
        </authorList>
    </citation>
    <scope>NUCLEOTIDE SEQUENCE</scope>
</reference>
<gene>
    <name evidence="2" type="ORF">PHAECO_LOCUS1716</name>
</gene>
<name>A0A9N9SC87_PHACE</name>
<dbReference type="AlphaFoldDB" id="A0A9N9SC87"/>